<reference evidence="3" key="1">
    <citation type="journal article" date="2014" name="BMC Genomics">
        <title>Genome sequencing of two Neorhizobium galegae strains reveals a noeT gene responsible for the unusual acetylation of the nodulation factors.</title>
        <authorList>
            <person name="Osterman J."/>
            <person name="Marsh J."/>
            <person name="Laine P.K."/>
            <person name="Zeng Z."/>
            <person name="Alatalo E."/>
            <person name="Sullivan J.T."/>
            <person name="Young J.P."/>
            <person name="Thomas-Oates J."/>
            <person name="Paulin L."/>
            <person name="Lindstrom K."/>
        </authorList>
    </citation>
    <scope>NUCLEOTIDE SEQUENCE [LARGE SCALE GENOMIC DNA]</scope>
    <source>
        <strain evidence="3">HAMBI 540</strain>
    </source>
</reference>
<evidence type="ECO:0008006" key="4">
    <source>
        <dbReference type="Google" id="ProtNLM"/>
    </source>
</evidence>
<dbReference type="PATRIC" id="fig|1028800.3.peg.6017"/>
<keyword evidence="3" id="KW-1185">Reference proteome</keyword>
<dbReference type="eggNOG" id="ENOG50319PY">
    <property type="taxonomic scope" value="Bacteria"/>
</dbReference>
<keyword evidence="1" id="KW-0812">Transmembrane</keyword>
<dbReference type="GeneID" id="24261262"/>
<dbReference type="Proteomes" id="UP000028181">
    <property type="component" value="Plasmid pHAMBI540a"/>
</dbReference>
<geneLocation type="plasmid" evidence="3">
    <name>II</name>
</geneLocation>
<keyword evidence="1" id="KW-1133">Transmembrane helix</keyword>
<dbReference type="RefSeq" id="WP_041365790.1">
    <property type="nucleotide sequence ID" value="NZ_HG938354.1"/>
</dbReference>
<sequence length="97" mass="10610">MTWDLVIAFIIGLLCAARLPILIFTLVVLAVVIILATTAIVLDYSVSDALTWAFLVAVALEAGCVAMNGIFYLLYVRRRVNEREQSSLGVNSKYSGE</sequence>
<dbReference type="EMBL" id="HG938354">
    <property type="protein sequence ID" value="CDN52046.1"/>
    <property type="molecule type" value="Genomic_DNA"/>
</dbReference>
<keyword evidence="2" id="KW-0614">Plasmid</keyword>
<evidence type="ECO:0000313" key="3">
    <source>
        <dbReference type="Proteomes" id="UP000028181"/>
    </source>
</evidence>
<dbReference type="KEGG" id="ngg:RG540_PA13700"/>
<protein>
    <recommendedName>
        <fullName evidence="4">Transmembrane protein</fullName>
    </recommendedName>
</protein>
<evidence type="ECO:0000313" key="2">
    <source>
        <dbReference type="EMBL" id="CDN52046.1"/>
    </source>
</evidence>
<accession>A0A068T1W5</accession>
<dbReference type="HOGENOM" id="CLU_184507_0_0_5"/>
<feature type="transmembrane region" description="Helical" evidence="1">
    <location>
        <begin position="7"/>
        <end position="40"/>
    </location>
</feature>
<name>A0A068T1W5_NEOGA</name>
<dbReference type="AlphaFoldDB" id="A0A068T1W5"/>
<keyword evidence="1" id="KW-0472">Membrane</keyword>
<organism evidence="2 3">
    <name type="scientific">Neorhizobium galegae bv. orientalis str. HAMBI 540</name>
    <dbReference type="NCBI Taxonomy" id="1028800"/>
    <lineage>
        <taxon>Bacteria</taxon>
        <taxon>Pseudomonadati</taxon>
        <taxon>Pseudomonadota</taxon>
        <taxon>Alphaproteobacteria</taxon>
        <taxon>Hyphomicrobiales</taxon>
        <taxon>Rhizobiaceae</taxon>
        <taxon>Rhizobium/Agrobacterium group</taxon>
        <taxon>Neorhizobium</taxon>
    </lineage>
</organism>
<feature type="transmembrane region" description="Helical" evidence="1">
    <location>
        <begin position="52"/>
        <end position="75"/>
    </location>
</feature>
<evidence type="ECO:0000256" key="1">
    <source>
        <dbReference type="SAM" id="Phobius"/>
    </source>
</evidence>
<gene>
    <name evidence="2" type="ORF">RG540_PA13700</name>
</gene>
<dbReference type="OrthoDB" id="8400744at2"/>
<proteinExistence type="predicted"/>